<evidence type="ECO:0000256" key="1">
    <source>
        <dbReference type="ARBA" id="ARBA00004651"/>
    </source>
</evidence>
<comment type="subcellular location">
    <subcellularLocation>
        <location evidence="1">Cell membrane</location>
        <topology evidence="1">Multi-pass membrane protein</topology>
    </subcellularLocation>
</comment>
<keyword evidence="9" id="KW-1185">Reference proteome</keyword>
<feature type="transmembrane region" description="Helical" evidence="6">
    <location>
        <begin position="165"/>
        <end position="184"/>
    </location>
</feature>
<keyword evidence="3 6" id="KW-0812">Transmembrane</keyword>
<evidence type="ECO:0000256" key="6">
    <source>
        <dbReference type="SAM" id="Phobius"/>
    </source>
</evidence>
<gene>
    <name evidence="8" type="ORF">NM686_009700</name>
</gene>
<sequence length="403" mass="43197">MKKPPSPQHHSPFDDWRSIFIALYMTLVGYGVLVAIPVISSARVELLGFSAEQVGRLASADLGGLAVGAALASWFMAKANRRILVAGGAFLAILANASCTLYSQYEPTLSLRILAGIGSGLYTAVAVANLGATSRPARAYNLMLFAFAFSQALELKILPQLTMNGIYGVFMGGYALGLLALAWIPSHDPVRLLDVEMEVENGDGRHHREHRYVPAYVAWLCLAAIFLTYVNIGGYWTYIELAARDAKVPGEFVSQLLVWGSLASVLGCLLATLVSNRFGLARPLLLALLLMAIAVGMLGVGMDSARIVISILSFNLLWIFIDVYQMAFIANADPSGTFSSLIPTAQGLGQIVGPNLAASMLAEASGYDKVYLMCALFALLGLLIYLAVYLRLRVLIPALADAS</sequence>
<dbReference type="PROSITE" id="PS50850">
    <property type="entry name" value="MFS"/>
    <property type="match status" value="1"/>
</dbReference>
<feature type="transmembrane region" description="Helical" evidence="6">
    <location>
        <begin position="283"/>
        <end position="301"/>
    </location>
</feature>
<dbReference type="RefSeq" id="WP_255187676.1">
    <property type="nucleotide sequence ID" value="NZ_CP113517.1"/>
</dbReference>
<feature type="transmembrane region" description="Helical" evidence="6">
    <location>
        <begin position="256"/>
        <end position="276"/>
    </location>
</feature>
<evidence type="ECO:0000256" key="3">
    <source>
        <dbReference type="ARBA" id="ARBA00022692"/>
    </source>
</evidence>
<dbReference type="InterPro" id="IPR020846">
    <property type="entry name" value="MFS_dom"/>
</dbReference>
<organism evidence="8 9">
    <name type="scientific">Methylomonas rapida</name>
    <dbReference type="NCBI Taxonomy" id="2963939"/>
    <lineage>
        <taxon>Bacteria</taxon>
        <taxon>Pseudomonadati</taxon>
        <taxon>Pseudomonadota</taxon>
        <taxon>Gammaproteobacteria</taxon>
        <taxon>Methylococcales</taxon>
        <taxon>Methylococcaceae</taxon>
        <taxon>Methylomonas</taxon>
    </lineage>
</organism>
<feature type="transmembrane region" description="Helical" evidence="6">
    <location>
        <begin position="307"/>
        <end position="330"/>
    </location>
</feature>
<feature type="transmembrane region" description="Helical" evidence="6">
    <location>
        <begin position="215"/>
        <end position="236"/>
    </location>
</feature>
<feature type="transmembrane region" description="Helical" evidence="6">
    <location>
        <begin position="21"/>
        <end position="42"/>
    </location>
</feature>
<keyword evidence="5 6" id="KW-0472">Membrane</keyword>
<feature type="transmembrane region" description="Helical" evidence="6">
    <location>
        <begin position="109"/>
        <end position="132"/>
    </location>
</feature>
<dbReference type="Pfam" id="PF07690">
    <property type="entry name" value="MFS_1"/>
    <property type="match status" value="1"/>
</dbReference>
<evidence type="ECO:0000313" key="9">
    <source>
        <dbReference type="Proteomes" id="UP001162780"/>
    </source>
</evidence>
<feature type="transmembrane region" description="Helical" evidence="6">
    <location>
        <begin position="54"/>
        <end position="76"/>
    </location>
</feature>
<evidence type="ECO:0000256" key="4">
    <source>
        <dbReference type="ARBA" id="ARBA00022989"/>
    </source>
</evidence>
<dbReference type="Proteomes" id="UP001162780">
    <property type="component" value="Chromosome"/>
</dbReference>
<evidence type="ECO:0000313" key="8">
    <source>
        <dbReference type="EMBL" id="WAR46765.1"/>
    </source>
</evidence>
<dbReference type="EMBL" id="CP113517">
    <property type="protein sequence ID" value="WAR46765.1"/>
    <property type="molecule type" value="Genomic_DNA"/>
</dbReference>
<dbReference type="InterPro" id="IPR011701">
    <property type="entry name" value="MFS"/>
</dbReference>
<evidence type="ECO:0000256" key="5">
    <source>
        <dbReference type="ARBA" id="ARBA00023136"/>
    </source>
</evidence>
<dbReference type="PANTHER" id="PTHR43124:SF10">
    <property type="entry name" value="PURINE EFFLUX PUMP PBUE"/>
    <property type="match status" value="1"/>
</dbReference>
<proteinExistence type="predicted"/>
<protein>
    <submittedName>
        <fullName evidence="8">MFS transporter</fullName>
    </submittedName>
</protein>
<dbReference type="InterPro" id="IPR036259">
    <property type="entry name" value="MFS_trans_sf"/>
</dbReference>
<feature type="domain" description="Major facilitator superfamily (MFS) profile" evidence="7">
    <location>
        <begin position="17"/>
        <end position="393"/>
    </location>
</feature>
<dbReference type="SUPFAM" id="SSF103473">
    <property type="entry name" value="MFS general substrate transporter"/>
    <property type="match status" value="1"/>
</dbReference>
<feature type="transmembrane region" description="Helical" evidence="6">
    <location>
        <begin position="370"/>
        <end position="390"/>
    </location>
</feature>
<name>A0ABY7GQH8_9GAMM</name>
<keyword evidence="2" id="KW-1003">Cell membrane</keyword>
<feature type="transmembrane region" description="Helical" evidence="6">
    <location>
        <begin position="83"/>
        <end position="103"/>
    </location>
</feature>
<dbReference type="PANTHER" id="PTHR43124">
    <property type="entry name" value="PURINE EFFLUX PUMP PBUE"/>
    <property type="match status" value="1"/>
</dbReference>
<keyword evidence="4 6" id="KW-1133">Transmembrane helix</keyword>
<evidence type="ECO:0000256" key="2">
    <source>
        <dbReference type="ARBA" id="ARBA00022475"/>
    </source>
</evidence>
<reference evidence="8" key="1">
    <citation type="submission" date="2022-11" db="EMBL/GenBank/DDBJ databases">
        <title>Methylomonas rapida sp. nov., Carotenoid-Producing Obligate Methanotrophs with High Growth Characteristics and Biotechnological Potential.</title>
        <authorList>
            <person name="Tikhonova E.N."/>
            <person name="Suleimanov R.Z."/>
            <person name="Miroshnikov K."/>
            <person name="Oshkin I.Y."/>
            <person name="Belova S.E."/>
            <person name="Danilova O.V."/>
            <person name="Ashikhmin A."/>
            <person name="Konopkin A."/>
            <person name="But S.Y."/>
            <person name="Khmelenina V.N."/>
            <person name="Kuznetsov N."/>
            <person name="Pimenov N.V."/>
            <person name="Dedysh S.N."/>
        </authorList>
    </citation>
    <scope>NUCLEOTIDE SEQUENCE</scope>
    <source>
        <strain evidence="8">MP1</strain>
    </source>
</reference>
<dbReference type="InterPro" id="IPR050189">
    <property type="entry name" value="MFS_Efflux_Transporters"/>
</dbReference>
<accession>A0ABY7GQH8</accession>
<evidence type="ECO:0000259" key="7">
    <source>
        <dbReference type="PROSITE" id="PS50850"/>
    </source>
</evidence>
<dbReference type="Gene3D" id="1.20.1250.20">
    <property type="entry name" value="MFS general substrate transporter like domains"/>
    <property type="match status" value="1"/>
</dbReference>